<evidence type="ECO:0000256" key="1">
    <source>
        <dbReference type="SAM" id="Phobius"/>
    </source>
</evidence>
<gene>
    <name evidence="2" type="ORF">DNU06_05315</name>
</gene>
<dbReference type="EMBL" id="QKSB01000002">
    <property type="protein sequence ID" value="PZE18038.1"/>
    <property type="molecule type" value="Genomic_DNA"/>
</dbReference>
<accession>A0A2W1NTI9</accession>
<keyword evidence="3" id="KW-1185">Reference proteome</keyword>
<feature type="transmembrane region" description="Helical" evidence="1">
    <location>
        <begin position="76"/>
        <end position="96"/>
    </location>
</feature>
<keyword evidence="1" id="KW-0472">Membrane</keyword>
<keyword evidence="1" id="KW-0812">Transmembrane</keyword>
<dbReference type="Proteomes" id="UP000249248">
    <property type="component" value="Unassembled WGS sequence"/>
</dbReference>
<dbReference type="RefSeq" id="WP_111062190.1">
    <property type="nucleotide sequence ID" value="NZ_QKSB01000002.1"/>
</dbReference>
<keyword evidence="1" id="KW-1133">Transmembrane helix</keyword>
<evidence type="ECO:0000313" key="2">
    <source>
        <dbReference type="EMBL" id="PZE18038.1"/>
    </source>
</evidence>
<organism evidence="2 3">
    <name type="scientific">Putridiphycobacter roseus</name>
    <dbReference type="NCBI Taxonomy" id="2219161"/>
    <lineage>
        <taxon>Bacteria</taxon>
        <taxon>Pseudomonadati</taxon>
        <taxon>Bacteroidota</taxon>
        <taxon>Flavobacteriia</taxon>
        <taxon>Flavobacteriales</taxon>
        <taxon>Crocinitomicaceae</taxon>
        <taxon>Putridiphycobacter</taxon>
    </lineage>
</organism>
<protein>
    <recommendedName>
        <fullName evidence="4">Riboflavin synthase subunit beta</fullName>
    </recommendedName>
</protein>
<evidence type="ECO:0000313" key="3">
    <source>
        <dbReference type="Proteomes" id="UP000249248"/>
    </source>
</evidence>
<name>A0A2W1NTI9_9FLAO</name>
<dbReference type="AlphaFoldDB" id="A0A2W1NTI9"/>
<sequence length="107" mass="12956">MNWNKMSLFKMPSRTREFNFHPRYYDERKQRLQKKIDLYKGENKTEDRIRAIKFQSDLQDNWGKSHYKSQSFKSNIRLIIILVLILAVFYYIFIGLDNVGTLLESSK</sequence>
<reference evidence="2 3" key="1">
    <citation type="submission" date="2018-06" db="EMBL/GenBank/DDBJ databases">
        <title>The draft genome sequence of Crocinitomix sp. SM1701.</title>
        <authorList>
            <person name="Zhang X."/>
        </authorList>
    </citation>
    <scope>NUCLEOTIDE SEQUENCE [LARGE SCALE GENOMIC DNA]</scope>
    <source>
        <strain evidence="2 3">SM1701</strain>
    </source>
</reference>
<evidence type="ECO:0008006" key="4">
    <source>
        <dbReference type="Google" id="ProtNLM"/>
    </source>
</evidence>
<comment type="caution">
    <text evidence="2">The sequence shown here is derived from an EMBL/GenBank/DDBJ whole genome shotgun (WGS) entry which is preliminary data.</text>
</comment>
<proteinExistence type="predicted"/>